<dbReference type="SUPFAM" id="SSF69318">
    <property type="entry name" value="Integrin alpha N-terminal domain"/>
    <property type="match status" value="1"/>
</dbReference>
<name>A0ABU9I5R7_9FLAO</name>
<comment type="caution">
    <text evidence="1">The sequence shown here is derived from an EMBL/GenBank/DDBJ whole genome shotgun (WGS) entry which is preliminary data.</text>
</comment>
<accession>A0ABU9I5R7</accession>
<dbReference type="RefSeq" id="WP_341682550.1">
    <property type="nucleotide sequence ID" value="NZ_JBBYHT010000002.1"/>
</dbReference>
<dbReference type="EMBL" id="JBBYHT010000002">
    <property type="protein sequence ID" value="MEL1247482.1"/>
    <property type="molecule type" value="Genomic_DNA"/>
</dbReference>
<reference evidence="1 2" key="1">
    <citation type="submission" date="2024-04" db="EMBL/GenBank/DDBJ databases">
        <title>Flavobacterium sp. DGU41 16S ribosomal RNA gene Genome sequencing and assembly.</title>
        <authorList>
            <person name="Park S."/>
        </authorList>
    </citation>
    <scope>NUCLEOTIDE SEQUENCE [LARGE SCALE GENOMIC DNA]</scope>
    <source>
        <strain evidence="1 2">DGU41</strain>
    </source>
</reference>
<evidence type="ECO:0000313" key="1">
    <source>
        <dbReference type="EMBL" id="MEL1247482.1"/>
    </source>
</evidence>
<proteinExistence type="predicted"/>
<gene>
    <name evidence="1" type="ORF">AAEO58_05435</name>
</gene>
<organism evidence="1 2">
    <name type="scientific">Flavobacterium helocola</name>
    <dbReference type="NCBI Taxonomy" id="3139139"/>
    <lineage>
        <taxon>Bacteria</taxon>
        <taxon>Pseudomonadati</taxon>
        <taxon>Bacteroidota</taxon>
        <taxon>Flavobacteriia</taxon>
        <taxon>Flavobacteriales</taxon>
        <taxon>Flavobacteriaceae</taxon>
        <taxon>Flavobacterium</taxon>
    </lineage>
</organism>
<evidence type="ECO:0008006" key="3">
    <source>
        <dbReference type="Google" id="ProtNLM"/>
    </source>
</evidence>
<dbReference type="Proteomes" id="UP001393056">
    <property type="component" value="Unassembled WGS sequence"/>
</dbReference>
<sequence length="191" mass="22368">MKLFLFALISTIFFGTKKDLVENKKFYNHKITDTIKNVDTLLIGDLNSDKIPDTIYRVYPQMINVTADYDGDCVNNACEVTFKFSFTDQQIVIYNAIGAGIENLGDINKDGFSEFSIFPHWYIGCWGKIQYFTFKNNEWKNFGFARANICEEFTFEKHLKIISSKKIKVMEIYPNKDYSEMIQRYKTLKLD</sequence>
<protein>
    <recommendedName>
        <fullName evidence="3">VCBS repeat-containing protein</fullName>
    </recommendedName>
</protein>
<evidence type="ECO:0000313" key="2">
    <source>
        <dbReference type="Proteomes" id="UP001393056"/>
    </source>
</evidence>
<dbReference type="InterPro" id="IPR028994">
    <property type="entry name" value="Integrin_alpha_N"/>
</dbReference>
<keyword evidence="2" id="KW-1185">Reference proteome</keyword>